<name>A0A1H6V5S3_9FIRM</name>
<dbReference type="AlphaFoldDB" id="A0A1H6V5S3"/>
<dbReference type="RefSeq" id="WP_091829090.1">
    <property type="nucleotide sequence ID" value="NZ_FNZK01000002.1"/>
</dbReference>
<dbReference type="STRING" id="84035.SAMN05660742_102222"/>
<dbReference type="Gene3D" id="3.30.950.30">
    <property type="entry name" value="Schlafen, AAA domain"/>
    <property type="match status" value="1"/>
</dbReference>
<accession>A0A1H6V5S3</accession>
<dbReference type="Pfam" id="PF04326">
    <property type="entry name" value="SLFN_AlbA_2"/>
    <property type="match status" value="1"/>
</dbReference>
<keyword evidence="2" id="KW-0067">ATP-binding</keyword>
<evidence type="ECO:0000313" key="2">
    <source>
        <dbReference type="EMBL" id="SEI99868.1"/>
    </source>
</evidence>
<organism evidence="2 3">
    <name type="scientific">Propionispira arboris</name>
    <dbReference type="NCBI Taxonomy" id="84035"/>
    <lineage>
        <taxon>Bacteria</taxon>
        <taxon>Bacillati</taxon>
        <taxon>Bacillota</taxon>
        <taxon>Negativicutes</taxon>
        <taxon>Selenomonadales</taxon>
        <taxon>Selenomonadaceae</taxon>
        <taxon>Propionispira</taxon>
    </lineage>
</organism>
<dbReference type="InterPro" id="IPR036388">
    <property type="entry name" value="WH-like_DNA-bd_sf"/>
</dbReference>
<evidence type="ECO:0000313" key="3">
    <source>
        <dbReference type="Proteomes" id="UP000199662"/>
    </source>
</evidence>
<reference evidence="2 3" key="1">
    <citation type="submission" date="2016-10" db="EMBL/GenBank/DDBJ databases">
        <authorList>
            <person name="de Groot N.N."/>
        </authorList>
    </citation>
    <scope>NUCLEOTIDE SEQUENCE [LARGE SCALE GENOMIC DNA]</scope>
    <source>
        <strain evidence="2 3">DSM 2179</strain>
    </source>
</reference>
<dbReference type="InterPro" id="IPR007421">
    <property type="entry name" value="Schlafen_AlbA_2_dom"/>
</dbReference>
<keyword evidence="2" id="KW-0347">Helicase</keyword>
<gene>
    <name evidence="2" type="ORF">SAMN05660742_102222</name>
</gene>
<evidence type="ECO:0000259" key="1">
    <source>
        <dbReference type="Pfam" id="PF04326"/>
    </source>
</evidence>
<dbReference type="EMBL" id="FNZK01000002">
    <property type="protein sequence ID" value="SEI99868.1"/>
    <property type="molecule type" value="Genomic_DNA"/>
</dbReference>
<dbReference type="GO" id="GO:0004386">
    <property type="term" value="F:helicase activity"/>
    <property type="evidence" value="ECO:0007669"/>
    <property type="project" value="UniProtKB-KW"/>
</dbReference>
<dbReference type="InterPro" id="IPR038461">
    <property type="entry name" value="Schlafen_AlbA_2_dom_sf"/>
</dbReference>
<dbReference type="Gene3D" id="1.10.10.10">
    <property type="entry name" value="Winged helix-like DNA-binding domain superfamily/Winged helix DNA-binding domain"/>
    <property type="match status" value="1"/>
</dbReference>
<protein>
    <submittedName>
        <fullName evidence="2">ATP-dependent DNA helicase RecG</fullName>
    </submittedName>
</protein>
<keyword evidence="3" id="KW-1185">Reference proteome</keyword>
<dbReference type="Proteomes" id="UP000199662">
    <property type="component" value="Unassembled WGS sequence"/>
</dbReference>
<dbReference type="PANTHER" id="PTHR30595:SF6">
    <property type="entry name" value="SCHLAFEN ALBA-2 DOMAIN-CONTAINING PROTEIN"/>
    <property type="match status" value="1"/>
</dbReference>
<dbReference type="PANTHER" id="PTHR30595">
    <property type="entry name" value="GLPR-RELATED TRANSCRIPTIONAL REPRESSOR"/>
    <property type="match status" value="1"/>
</dbReference>
<proteinExistence type="predicted"/>
<dbReference type="InterPro" id="IPR038475">
    <property type="entry name" value="RecG_C_sf"/>
</dbReference>
<dbReference type="Pfam" id="PF13749">
    <property type="entry name" value="HATPase_c_4"/>
    <property type="match status" value="1"/>
</dbReference>
<sequence>MNFIESQTVELKEKVVDDIKKEVIAFANSDGGTLYVGITDDGNIAGVDDPDANMLQISNMIRDAIKPDITMFVEYYIEEIKDKKIIRVYVQKGTHSPYYLVGKGIRPEGVYIRQGTSAVPASEEAIRRMIKDTDGEHFECIRSLTQSLSFSALEAEFKSRKIMFGENQLVTLGIKTTEGIYTNLGLLLSDQCVHTIKAAVFEGEKKAVFQDRRDFSGSLLQQMNEAYNFIDLNNKTKATFLGLHRIDQQDYPEEAVREALLNSLVHREYSFSGSTLISIFSDRLEFVSFGGLVKGLTINDILLGISQCRNEKLAAIFYRLKLIEAYGTGIPKIMESYEGSPYKPQIESSDNAFKIILPNRNFAVGNLIDVTDQEKIILELAKEKKKLLRRDIEERLNISSSRAGVLLKQLVEHNLLDAVANGRNRFYIVKK</sequence>
<feature type="domain" description="Schlafen AlbA-2" evidence="1">
    <location>
        <begin position="5"/>
        <end position="121"/>
    </location>
</feature>
<dbReference type="Gene3D" id="3.30.565.60">
    <property type="match status" value="1"/>
</dbReference>
<dbReference type="InterPro" id="IPR036390">
    <property type="entry name" value="WH_DNA-bd_sf"/>
</dbReference>
<dbReference type="SUPFAM" id="SSF46785">
    <property type="entry name" value="Winged helix' DNA-binding domain"/>
    <property type="match status" value="1"/>
</dbReference>
<keyword evidence="2" id="KW-0547">Nucleotide-binding</keyword>
<keyword evidence="2" id="KW-0378">Hydrolase</keyword>